<dbReference type="Proteomes" id="UP001152797">
    <property type="component" value="Unassembled WGS sequence"/>
</dbReference>
<feature type="signal peptide" evidence="1">
    <location>
        <begin position="1"/>
        <end position="17"/>
    </location>
</feature>
<evidence type="ECO:0000313" key="4">
    <source>
        <dbReference type="Proteomes" id="UP001152797"/>
    </source>
</evidence>
<accession>A0A9P1BRY5</accession>
<name>A0A9P1BRY5_9DINO</name>
<reference evidence="2" key="1">
    <citation type="submission" date="2022-10" db="EMBL/GenBank/DDBJ databases">
        <authorList>
            <person name="Chen Y."/>
            <person name="Dougan E. K."/>
            <person name="Chan C."/>
            <person name="Rhodes N."/>
            <person name="Thang M."/>
        </authorList>
    </citation>
    <scope>NUCLEOTIDE SEQUENCE</scope>
</reference>
<proteinExistence type="predicted"/>
<keyword evidence="4" id="KW-1185">Reference proteome</keyword>
<evidence type="ECO:0000256" key="1">
    <source>
        <dbReference type="SAM" id="SignalP"/>
    </source>
</evidence>
<dbReference type="EMBL" id="CAMXCT010000406">
    <property type="protein sequence ID" value="CAI3978376.1"/>
    <property type="molecule type" value="Genomic_DNA"/>
</dbReference>
<dbReference type="AlphaFoldDB" id="A0A9P1BRY5"/>
<evidence type="ECO:0000313" key="2">
    <source>
        <dbReference type="EMBL" id="CAI3978376.1"/>
    </source>
</evidence>
<comment type="caution">
    <text evidence="2">The sequence shown here is derived from an EMBL/GenBank/DDBJ whole genome shotgun (WGS) entry which is preliminary data.</text>
</comment>
<reference evidence="3 4" key="2">
    <citation type="submission" date="2024-05" db="EMBL/GenBank/DDBJ databases">
        <authorList>
            <person name="Chen Y."/>
            <person name="Shah S."/>
            <person name="Dougan E. K."/>
            <person name="Thang M."/>
            <person name="Chan C."/>
        </authorList>
    </citation>
    <scope>NUCLEOTIDE SEQUENCE [LARGE SCALE GENOMIC DNA]</scope>
</reference>
<gene>
    <name evidence="2" type="ORF">C1SCF055_LOCUS6433</name>
</gene>
<keyword evidence="1" id="KW-0732">Signal</keyword>
<dbReference type="EMBL" id="CAMXCT030000406">
    <property type="protein sequence ID" value="CAL4765688.1"/>
    <property type="molecule type" value="Genomic_DNA"/>
</dbReference>
<sequence length="224" mass="24078">MSVLLVLGLASLTRTLADGPSTETTESTTRSDGPSCGCSTTSFVLVYGESPTDLLIRKNDTSFGSATIPGSFTSPVSQDACEDALLLHPSAIAYSYVVLTQSCVLLSEISEAVSAPNTHSGAKIQDFPWLCHVLCTANADDRWTGVVRTSFYDAHPTPSCQCCYNEASRVPRPEVHHYMCSSFTCIECTGNPSSDATTSSTSLLQPRETWIWSWKVSTTINLAT</sequence>
<organism evidence="2">
    <name type="scientific">Cladocopium goreaui</name>
    <dbReference type="NCBI Taxonomy" id="2562237"/>
    <lineage>
        <taxon>Eukaryota</taxon>
        <taxon>Sar</taxon>
        <taxon>Alveolata</taxon>
        <taxon>Dinophyceae</taxon>
        <taxon>Suessiales</taxon>
        <taxon>Symbiodiniaceae</taxon>
        <taxon>Cladocopium</taxon>
    </lineage>
</organism>
<feature type="chain" id="PRO_5043269759" evidence="1">
    <location>
        <begin position="18"/>
        <end position="224"/>
    </location>
</feature>
<protein>
    <submittedName>
        <fullName evidence="2">Uncharacterized protein</fullName>
    </submittedName>
</protein>
<evidence type="ECO:0000313" key="3">
    <source>
        <dbReference type="EMBL" id="CAL4765688.1"/>
    </source>
</evidence>
<dbReference type="EMBL" id="CAMXCT020000406">
    <property type="protein sequence ID" value="CAL1131751.1"/>
    <property type="molecule type" value="Genomic_DNA"/>
</dbReference>